<dbReference type="Proteomes" id="UP000030689">
    <property type="component" value="Unassembled WGS sequence"/>
</dbReference>
<dbReference type="AlphaFoldDB" id="V4NL38"/>
<evidence type="ECO:0000313" key="2">
    <source>
        <dbReference type="Proteomes" id="UP000030689"/>
    </source>
</evidence>
<gene>
    <name evidence="1" type="ORF">EUTSA_v10028355mg</name>
</gene>
<dbReference type="KEGG" id="eus:EUTSA_v10028355mg"/>
<accession>V4NL38</accession>
<name>V4NL38_EUTSA</name>
<dbReference type="Gramene" id="ESQ47101">
    <property type="protein sequence ID" value="ESQ47101"/>
    <property type="gene ID" value="EUTSA_v10028355mg"/>
</dbReference>
<protein>
    <submittedName>
        <fullName evidence="1">Uncharacterized protein</fullName>
    </submittedName>
</protein>
<reference evidence="1 2" key="1">
    <citation type="journal article" date="2013" name="Front. Plant Sci.">
        <title>The Reference Genome of the Halophytic Plant Eutrema salsugineum.</title>
        <authorList>
            <person name="Yang R."/>
            <person name="Jarvis D.E."/>
            <person name="Chen H."/>
            <person name="Beilstein M.A."/>
            <person name="Grimwood J."/>
            <person name="Jenkins J."/>
            <person name="Shu S."/>
            <person name="Prochnik S."/>
            <person name="Xin M."/>
            <person name="Ma C."/>
            <person name="Schmutz J."/>
            <person name="Wing R.A."/>
            <person name="Mitchell-Olds T."/>
            <person name="Schumaker K.S."/>
            <person name="Wang X."/>
        </authorList>
    </citation>
    <scope>NUCLEOTIDE SEQUENCE [LARGE SCALE GENOMIC DNA]</scope>
</reference>
<proteinExistence type="predicted"/>
<dbReference type="EMBL" id="KI517416">
    <property type="protein sequence ID" value="ESQ47101.1"/>
    <property type="molecule type" value="Genomic_DNA"/>
</dbReference>
<keyword evidence="2" id="KW-1185">Reference proteome</keyword>
<sequence length="75" mass="8604">MMPLIPVELAHAFRYLASVSHKALWCLVIFLNYRRSPLSSLLVNRTFELDEFLDAFQSGPNGSGKTYLAHCMWKT</sequence>
<evidence type="ECO:0000313" key="1">
    <source>
        <dbReference type="EMBL" id="ESQ47101.1"/>
    </source>
</evidence>
<organism evidence="1 2">
    <name type="scientific">Eutrema salsugineum</name>
    <name type="common">Saltwater cress</name>
    <name type="synonym">Sisymbrium salsugineum</name>
    <dbReference type="NCBI Taxonomy" id="72664"/>
    <lineage>
        <taxon>Eukaryota</taxon>
        <taxon>Viridiplantae</taxon>
        <taxon>Streptophyta</taxon>
        <taxon>Embryophyta</taxon>
        <taxon>Tracheophyta</taxon>
        <taxon>Spermatophyta</taxon>
        <taxon>Magnoliopsida</taxon>
        <taxon>eudicotyledons</taxon>
        <taxon>Gunneridae</taxon>
        <taxon>Pentapetalae</taxon>
        <taxon>rosids</taxon>
        <taxon>malvids</taxon>
        <taxon>Brassicales</taxon>
        <taxon>Brassicaceae</taxon>
        <taxon>Eutremeae</taxon>
        <taxon>Eutrema</taxon>
    </lineage>
</organism>